<proteinExistence type="predicted"/>
<name>A0A6L8K8K1_9BURK</name>
<dbReference type="EMBL" id="WWCN01000003">
    <property type="protein sequence ID" value="MYM22184.1"/>
    <property type="molecule type" value="Genomic_DNA"/>
</dbReference>
<dbReference type="Proteomes" id="UP000479335">
    <property type="component" value="Unassembled WGS sequence"/>
</dbReference>
<reference evidence="1 2" key="1">
    <citation type="submission" date="2019-12" db="EMBL/GenBank/DDBJ databases">
        <title>Novel species isolated from a subtropical stream in China.</title>
        <authorList>
            <person name="Lu H."/>
        </authorList>
    </citation>
    <scope>NUCLEOTIDE SEQUENCE [LARGE SCALE GENOMIC DNA]</scope>
    <source>
        <strain evidence="1 2">FT135W</strain>
    </source>
</reference>
<protein>
    <submittedName>
        <fullName evidence="1">Uncharacterized protein</fullName>
    </submittedName>
</protein>
<comment type="caution">
    <text evidence="1">The sequence shown here is derived from an EMBL/GenBank/DDBJ whole genome shotgun (WGS) entry which is preliminary data.</text>
</comment>
<accession>A0A6L8K8K1</accession>
<organism evidence="1 2">
    <name type="scientific">Duganella flavida</name>
    <dbReference type="NCBI Taxonomy" id="2692175"/>
    <lineage>
        <taxon>Bacteria</taxon>
        <taxon>Pseudomonadati</taxon>
        <taxon>Pseudomonadota</taxon>
        <taxon>Betaproteobacteria</taxon>
        <taxon>Burkholderiales</taxon>
        <taxon>Oxalobacteraceae</taxon>
        <taxon>Telluria group</taxon>
        <taxon>Duganella</taxon>
    </lineage>
</organism>
<keyword evidence="2" id="KW-1185">Reference proteome</keyword>
<sequence length="293" mass="31249">MAFDIMETVNNTESSAVQKFSFCTNENISIDEFKKKRLKSEELLLTGVSKYCQKEYGWSDEKTQVIESQYRDFLSLYAVDFYGQFVATKDVDLYWHIHILHTRLYKHHCEIMYSRFLDHDPVAGNEDLTPYRSAYKQTLAALERVGSYPSDIGLSSAIAEPKPAACMNSAPKPAACMNAAPAPAACMNAAPKPAACMNAVPKPAACMNASPAPAACMNAAPKPAACMNAVPKPAACMNASPAPAACMNAAPKPAACMNAAPKPAACMNAAPKPAACMNAAPKPAACMNAAPRA</sequence>
<evidence type="ECO:0000313" key="2">
    <source>
        <dbReference type="Proteomes" id="UP000479335"/>
    </source>
</evidence>
<evidence type="ECO:0000313" key="1">
    <source>
        <dbReference type="EMBL" id="MYM22184.1"/>
    </source>
</evidence>
<dbReference type="AlphaFoldDB" id="A0A6L8K8K1"/>
<dbReference type="RefSeq" id="WP_161005696.1">
    <property type="nucleotide sequence ID" value="NZ_WWCN01000003.1"/>
</dbReference>
<gene>
    <name evidence="1" type="ORF">GTP46_05960</name>
</gene>